<evidence type="ECO:0008006" key="3">
    <source>
        <dbReference type="Google" id="ProtNLM"/>
    </source>
</evidence>
<sequence length="526" mass="58125">MPVLLHRSTDLPTPHSYVWWMVVTAPEPDLDPERRFPGQALALEEAFDHIRDDWWALGRLLAETPGGRIAHAPTCAPYNSDLGLMMAWGRLVGQIATRPENVLILCDDPWVFRHLADLDGVSAGRPPKLWRREFIGGLRGMISRGRVAVRAALAALRTRSTRANHAIGDAVLVVYGHPASSTDGKDAYFGTLMRDIPALKRVLHTDCHSVRAMELSADNRTASLHAWGHPLFALTTIFSRWRPKAGYPYPWLVRRAAHLEGAGGSGTANAWQAHCHRRWLTAIRPRSVCWPWENHPWERSLVLQARLLQVATVGYQHVVVGRHMYNQSSAPNPGGITELPDVLLCNGPGYLSQLRDWGVPSERLRIAGSLRISPVQRLSHDPTAPFFVALSHDPAISSQMVDALTKLPKGIRFLVKAHPMFPFQLAESGTLRRTELPLPEQQKLAGVIFSTGTVGLESLLGGLPTFRFLPRGLVALHTLPPGVEAIDVDADTLAGILDDPTLPPPISWDEVLSPPDLDTWLEALLI</sequence>
<evidence type="ECO:0000313" key="1">
    <source>
        <dbReference type="EMBL" id="MBR9973751.1"/>
    </source>
</evidence>
<keyword evidence="2" id="KW-1185">Reference proteome</keyword>
<name>A0ABS5IH45_9PROT</name>
<comment type="caution">
    <text evidence="1">The sequence shown here is derived from an EMBL/GenBank/DDBJ whole genome shotgun (WGS) entry which is preliminary data.</text>
</comment>
<proteinExistence type="predicted"/>
<dbReference type="RefSeq" id="WP_211551771.1">
    <property type="nucleotide sequence ID" value="NZ_JAGTUF010000030.1"/>
</dbReference>
<reference evidence="1 2" key="1">
    <citation type="submission" date="2021-04" db="EMBL/GenBank/DDBJ databases">
        <title>Magnetospirillum sulfuroxidans sp. nov., a facultative chemolithoautotrophic sulfur-oxidizing alphaproteobacterium isolated from freshwater sediment and proposals for Paramagetospirillum gen. nov., and Magnetospirillaceae fam. nov.</title>
        <authorList>
            <person name="Koziaeva V."/>
            <person name="Geelhoed J.S."/>
            <person name="Sorokin D.Y."/>
            <person name="Grouzdev D.S."/>
        </authorList>
    </citation>
    <scope>NUCLEOTIDE SEQUENCE [LARGE SCALE GENOMIC DNA]</scope>
    <source>
        <strain evidence="1 2">J10</strain>
    </source>
</reference>
<organism evidence="1 2">
    <name type="scientific">Magnetospirillum sulfuroxidans</name>
    <dbReference type="NCBI Taxonomy" id="611300"/>
    <lineage>
        <taxon>Bacteria</taxon>
        <taxon>Pseudomonadati</taxon>
        <taxon>Pseudomonadota</taxon>
        <taxon>Alphaproteobacteria</taxon>
        <taxon>Rhodospirillales</taxon>
        <taxon>Rhodospirillaceae</taxon>
        <taxon>Magnetospirillum</taxon>
    </lineage>
</organism>
<dbReference type="EMBL" id="JAGTUF010000030">
    <property type="protein sequence ID" value="MBR9973751.1"/>
    <property type="molecule type" value="Genomic_DNA"/>
</dbReference>
<gene>
    <name evidence="1" type="ORF">KEC16_18650</name>
</gene>
<evidence type="ECO:0000313" key="2">
    <source>
        <dbReference type="Proteomes" id="UP000680714"/>
    </source>
</evidence>
<protein>
    <recommendedName>
        <fullName evidence="3">Capsule polysaccharide biosynthesis protein</fullName>
    </recommendedName>
</protein>
<accession>A0ABS5IH45</accession>
<dbReference type="Proteomes" id="UP000680714">
    <property type="component" value="Unassembled WGS sequence"/>
</dbReference>